<dbReference type="NCBIfam" id="TIGR00369">
    <property type="entry name" value="unchar_dom_1"/>
    <property type="match status" value="1"/>
</dbReference>
<evidence type="ECO:0000313" key="3">
    <source>
        <dbReference type="EMBL" id="CAB4988821.1"/>
    </source>
</evidence>
<dbReference type="GO" id="GO:0005829">
    <property type="term" value="C:cytosol"/>
    <property type="evidence" value="ECO:0007669"/>
    <property type="project" value="TreeGrafter"/>
</dbReference>
<name>A0A6J7N628_9ZZZZ</name>
<dbReference type="Pfam" id="PF03061">
    <property type="entry name" value="4HBT"/>
    <property type="match status" value="1"/>
</dbReference>
<dbReference type="SUPFAM" id="SSF54637">
    <property type="entry name" value="Thioesterase/thiol ester dehydrase-isomerase"/>
    <property type="match status" value="1"/>
</dbReference>
<dbReference type="InterPro" id="IPR006683">
    <property type="entry name" value="Thioestr_dom"/>
</dbReference>
<evidence type="ECO:0000256" key="1">
    <source>
        <dbReference type="ARBA" id="ARBA00022801"/>
    </source>
</evidence>
<sequence>MAGSAGSACSLAYSVPMVNDMVERFNGSSDGGLAQRMGIVITIAEPGLVAATMPVAGNTQPYGLLHGGASAALAETVGSIAGAIHAGPNRMIVGVDLSCTHHRAVRSGSVTGVATALHEGGTVASYAIRIADDEDRLVCTARLTCLVRALPARETGQ</sequence>
<reference evidence="3" key="1">
    <citation type="submission" date="2020-05" db="EMBL/GenBank/DDBJ databases">
        <authorList>
            <person name="Chiriac C."/>
            <person name="Salcher M."/>
            <person name="Ghai R."/>
            <person name="Kavagutti S V."/>
        </authorList>
    </citation>
    <scope>NUCLEOTIDE SEQUENCE</scope>
</reference>
<dbReference type="AlphaFoldDB" id="A0A6J7N628"/>
<evidence type="ECO:0000259" key="2">
    <source>
        <dbReference type="Pfam" id="PF03061"/>
    </source>
</evidence>
<keyword evidence="1" id="KW-0378">Hydrolase</keyword>
<organism evidence="3">
    <name type="scientific">freshwater metagenome</name>
    <dbReference type="NCBI Taxonomy" id="449393"/>
    <lineage>
        <taxon>unclassified sequences</taxon>
        <taxon>metagenomes</taxon>
        <taxon>ecological metagenomes</taxon>
    </lineage>
</organism>
<proteinExistence type="predicted"/>
<accession>A0A6J7N628</accession>
<dbReference type="InterPro" id="IPR003736">
    <property type="entry name" value="PAAI_dom"/>
</dbReference>
<feature type="domain" description="Thioesterase" evidence="2">
    <location>
        <begin position="62"/>
        <end position="139"/>
    </location>
</feature>
<gene>
    <name evidence="3" type="ORF">UFOPK3957_00898</name>
</gene>
<dbReference type="GO" id="GO:0061522">
    <property type="term" value="F:1,4-dihydroxy-2-naphthoyl-CoA thioesterase activity"/>
    <property type="evidence" value="ECO:0007669"/>
    <property type="project" value="TreeGrafter"/>
</dbReference>
<dbReference type="Gene3D" id="3.10.129.10">
    <property type="entry name" value="Hotdog Thioesterase"/>
    <property type="match status" value="1"/>
</dbReference>
<dbReference type="InterPro" id="IPR029069">
    <property type="entry name" value="HotDog_dom_sf"/>
</dbReference>
<dbReference type="EMBL" id="CAFBOM010000138">
    <property type="protein sequence ID" value="CAB4988821.1"/>
    <property type="molecule type" value="Genomic_DNA"/>
</dbReference>
<dbReference type="PANTHER" id="PTHR43240">
    <property type="entry name" value="1,4-DIHYDROXY-2-NAPHTHOYL-COA THIOESTERASE 1"/>
    <property type="match status" value="1"/>
</dbReference>
<protein>
    <submittedName>
        <fullName evidence="3">Unannotated protein</fullName>
    </submittedName>
</protein>
<dbReference type="CDD" id="cd03443">
    <property type="entry name" value="PaaI_thioesterase"/>
    <property type="match status" value="1"/>
</dbReference>
<dbReference type="PANTHER" id="PTHR43240:SF5">
    <property type="entry name" value="1,4-DIHYDROXY-2-NAPHTHOYL-COA THIOESTERASE 1"/>
    <property type="match status" value="1"/>
</dbReference>